<evidence type="ECO:0000313" key="2">
    <source>
        <dbReference type="EMBL" id="QIZ08659.1"/>
    </source>
</evidence>
<protein>
    <submittedName>
        <fullName evidence="2">Extradiol dioxygenase</fullName>
    </submittedName>
</protein>
<dbReference type="InterPro" id="IPR029068">
    <property type="entry name" value="Glyas_Bleomycin-R_OHBP_Dase"/>
</dbReference>
<dbReference type="PANTHER" id="PTHR36503:SF2">
    <property type="entry name" value="BLR2408 PROTEIN"/>
    <property type="match status" value="1"/>
</dbReference>
<evidence type="ECO:0000259" key="1">
    <source>
        <dbReference type="Pfam" id="PF00903"/>
    </source>
</evidence>
<sequence>MPKQFWINLPVKDINKSKEFYSKVGFMVNEQYGKSDQAQLIIGDHNATVMLFPESTFENFTRQVTVDTKQATEVLLSVDADSREEVDVMAKNAVEAGGTIFGEPSENQGWMYGCGFTDLDGHRWNVLYMDMSKMPKE</sequence>
<dbReference type="InterPro" id="IPR004360">
    <property type="entry name" value="Glyas_Fos-R_dOase_dom"/>
</dbReference>
<evidence type="ECO:0000313" key="3">
    <source>
        <dbReference type="Proteomes" id="UP000501868"/>
    </source>
</evidence>
<dbReference type="AlphaFoldDB" id="A0A6H1P523"/>
<dbReference type="Proteomes" id="UP000501868">
    <property type="component" value="Chromosome"/>
</dbReference>
<reference evidence="2 3" key="1">
    <citation type="submission" date="2020-04" db="EMBL/GenBank/DDBJ databases">
        <title>Genome-Wide Identification of 5-Methylcytosine Sites in Bacterial Genomes By High-Throughput Sequencing of MspJI Restriction Fragments.</title>
        <authorList>
            <person name="Wu V."/>
        </authorList>
    </citation>
    <scope>NUCLEOTIDE SEQUENCE [LARGE SCALE GENOMIC DNA]</scope>
    <source>
        <strain evidence="2 3">S2</strain>
    </source>
</reference>
<feature type="domain" description="Glyoxalase/fosfomycin resistance/dioxygenase" evidence="1">
    <location>
        <begin position="6"/>
        <end position="125"/>
    </location>
</feature>
<dbReference type="EMBL" id="CP051128">
    <property type="protein sequence ID" value="QIZ08659.1"/>
    <property type="molecule type" value="Genomic_DNA"/>
</dbReference>
<name>A0A6H1P523_PRIMG</name>
<dbReference type="PANTHER" id="PTHR36503">
    <property type="entry name" value="BLR2520 PROTEIN"/>
    <property type="match status" value="1"/>
</dbReference>
<keyword evidence="2" id="KW-0560">Oxidoreductase</keyword>
<organism evidence="2 3">
    <name type="scientific">Priestia megaterium</name>
    <name type="common">Bacillus megaterium</name>
    <dbReference type="NCBI Taxonomy" id="1404"/>
    <lineage>
        <taxon>Bacteria</taxon>
        <taxon>Bacillati</taxon>
        <taxon>Bacillota</taxon>
        <taxon>Bacilli</taxon>
        <taxon>Bacillales</taxon>
        <taxon>Bacillaceae</taxon>
        <taxon>Priestia</taxon>
    </lineage>
</organism>
<dbReference type="Gene3D" id="3.10.180.10">
    <property type="entry name" value="2,3-Dihydroxybiphenyl 1,2-Dioxygenase, domain 1"/>
    <property type="match status" value="1"/>
</dbReference>
<accession>A0A6H1P523</accession>
<proteinExistence type="predicted"/>
<dbReference type="GO" id="GO:0051213">
    <property type="term" value="F:dioxygenase activity"/>
    <property type="evidence" value="ECO:0007669"/>
    <property type="project" value="UniProtKB-KW"/>
</dbReference>
<gene>
    <name evidence="2" type="ORF">HFZ78_19770</name>
</gene>
<keyword evidence="2" id="KW-0223">Dioxygenase</keyword>
<reference evidence="2 3" key="2">
    <citation type="submission" date="2020-04" db="EMBL/GenBank/DDBJ databases">
        <authorList>
            <person name="Fomenkov A."/>
            <person name="Anton B.P."/>
            <person name="Roberts R.J."/>
        </authorList>
    </citation>
    <scope>NUCLEOTIDE SEQUENCE [LARGE SCALE GENOMIC DNA]</scope>
    <source>
        <strain evidence="2 3">S2</strain>
    </source>
</reference>
<dbReference type="SUPFAM" id="SSF54593">
    <property type="entry name" value="Glyoxalase/Bleomycin resistance protein/Dihydroxybiphenyl dioxygenase"/>
    <property type="match status" value="1"/>
</dbReference>
<dbReference type="Pfam" id="PF00903">
    <property type="entry name" value="Glyoxalase"/>
    <property type="match status" value="1"/>
</dbReference>